<keyword evidence="1" id="KW-0812">Transmembrane</keyword>
<dbReference type="EMBL" id="CAJNNV010002313">
    <property type="protein sequence ID" value="CAE8586989.1"/>
    <property type="molecule type" value="Genomic_DNA"/>
</dbReference>
<dbReference type="OrthoDB" id="10656679at2759"/>
<protein>
    <submittedName>
        <fullName evidence="2">Uncharacterized protein</fullName>
    </submittedName>
</protein>
<keyword evidence="3" id="KW-1185">Reference proteome</keyword>
<accession>A0A813DKD9</accession>
<keyword evidence="1" id="KW-1133">Transmembrane helix</keyword>
<evidence type="ECO:0000313" key="2">
    <source>
        <dbReference type="EMBL" id="CAE8586989.1"/>
    </source>
</evidence>
<sequence length="295" mass="30605">MALRGFVAASIGYDNANDDLKGDVANFCQVGKTKGNEIVQGSTSALAALCAMAEADCSKGVAVAGHSQGAFITMFSTISDARVTAQLILSAGTADGDMLCVVDAPDRCLYNAQMSNGGLNKAKRRYIIGNDDLIIGGSPANNLQSMKGISGYDCGDSLDCIQVDGSGFFIIKGADYKNATCDKVGHSLYGTIDPINSDAQLVCDWLSPEKFALAANFDWLAATAMTSGAPPTQVSLTFEGNPIPCAASCPAEDLDVCKFIELAMMTLIGGVVGGVVCCCCCVGCIIALVCYCKRK</sequence>
<name>A0A813DKD9_POLGL</name>
<dbReference type="InterPro" id="IPR029058">
    <property type="entry name" value="AB_hydrolase_fold"/>
</dbReference>
<dbReference type="AlphaFoldDB" id="A0A813DKD9"/>
<organism evidence="2 3">
    <name type="scientific">Polarella glacialis</name>
    <name type="common">Dinoflagellate</name>
    <dbReference type="NCBI Taxonomy" id="89957"/>
    <lineage>
        <taxon>Eukaryota</taxon>
        <taxon>Sar</taxon>
        <taxon>Alveolata</taxon>
        <taxon>Dinophyceae</taxon>
        <taxon>Suessiales</taxon>
        <taxon>Suessiaceae</taxon>
        <taxon>Polarella</taxon>
    </lineage>
</organism>
<keyword evidence="1" id="KW-0472">Membrane</keyword>
<feature type="transmembrane region" description="Helical" evidence="1">
    <location>
        <begin position="262"/>
        <end position="291"/>
    </location>
</feature>
<dbReference type="Proteomes" id="UP000654075">
    <property type="component" value="Unassembled WGS sequence"/>
</dbReference>
<dbReference type="SUPFAM" id="SSF53474">
    <property type="entry name" value="alpha/beta-Hydrolases"/>
    <property type="match status" value="1"/>
</dbReference>
<evidence type="ECO:0000313" key="3">
    <source>
        <dbReference type="Proteomes" id="UP000654075"/>
    </source>
</evidence>
<evidence type="ECO:0000256" key="1">
    <source>
        <dbReference type="SAM" id="Phobius"/>
    </source>
</evidence>
<reference evidence="2" key="1">
    <citation type="submission" date="2021-02" db="EMBL/GenBank/DDBJ databases">
        <authorList>
            <person name="Dougan E. K."/>
            <person name="Rhodes N."/>
            <person name="Thang M."/>
            <person name="Chan C."/>
        </authorList>
    </citation>
    <scope>NUCLEOTIDE SEQUENCE</scope>
</reference>
<comment type="caution">
    <text evidence="2">The sequence shown here is derived from an EMBL/GenBank/DDBJ whole genome shotgun (WGS) entry which is preliminary data.</text>
</comment>
<gene>
    <name evidence="2" type="ORF">PGLA1383_LOCUS5839</name>
</gene>
<proteinExistence type="predicted"/>